<gene>
    <name evidence="2" type="ORF">LIER_05066</name>
</gene>
<dbReference type="PANTHER" id="PTHR33437">
    <property type="entry name" value="OS06G0361200 PROTEIN"/>
    <property type="match status" value="1"/>
</dbReference>
<feature type="compositionally biased region" description="Basic and acidic residues" evidence="1">
    <location>
        <begin position="1"/>
        <end position="31"/>
    </location>
</feature>
<accession>A0AAV3NZB5</accession>
<keyword evidence="3" id="KW-1185">Reference proteome</keyword>
<feature type="region of interest" description="Disordered" evidence="1">
    <location>
        <begin position="1"/>
        <end position="68"/>
    </location>
</feature>
<organism evidence="2 3">
    <name type="scientific">Lithospermum erythrorhizon</name>
    <name type="common">Purple gromwell</name>
    <name type="synonym">Lithospermum officinale var. erythrorhizon</name>
    <dbReference type="NCBI Taxonomy" id="34254"/>
    <lineage>
        <taxon>Eukaryota</taxon>
        <taxon>Viridiplantae</taxon>
        <taxon>Streptophyta</taxon>
        <taxon>Embryophyta</taxon>
        <taxon>Tracheophyta</taxon>
        <taxon>Spermatophyta</taxon>
        <taxon>Magnoliopsida</taxon>
        <taxon>eudicotyledons</taxon>
        <taxon>Gunneridae</taxon>
        <taxon>Pentapetalae</taxon>
        <taxon>asterids</taxon>
        <taxon>lamiids</taxon>
        <taxon>Boraginales</taxon>
        <taxon>Boraginaceae</taxon>
        <taxon>Boraginoideae</taxon>
        <taxon>Lithospermeae</taxon>
        <taxon>Lithospermum</taxon>
    </lineage>
</organism>
<proteinExistence type="predicted"/>
<dbReference type="AlphaFoldDB" id="A0AAV3NZB5"/>
<comment type="caution">
    <text evidence="2">The sequence shown here is derived from an EMBL/GenBank/DDBJ whole genome shotgun (WGS) entry which is preliminary data.</text>
</comment>
<protein>
    <submittedName>
        <fullName evidence="2">Uncharacterized protein</fullName>
    </submittedName>
</protein>
<dbReference type="EMBL" id="BAABME010000679">
    <property type="protein sequence ID" value="GAA0144684.1"/>
    <property type="molecule type" value="Genomic_DNA"/>
</dbReference>
<sequence length="339" mass="39187">MAEDMSKHMQRQEESLSHMAEKILDHEHRTQPTEAGLRATPSLEVPNASKEAPETPFTLPYQASSTSYGPATKTVKTPYILADGTIPTSQLREFILGAIKDTQDEAAPSYSYVKPYSPRIDRLKRPQDYQPPKFQQFDGLGNPKHHISHFIETCNNAGTTGDLMVKPMREIKHKEHEEPPYHQKKACRQTPFEPEVPEDSEELQESVASSFLMNIVEDKVSTELSRDPVSLQTLKAEFMCQVILQWGRTLEEVEDLGIYRYIYEETLWENDEKPDPGPNTELSKILEKHLDKWVYRYIYEQTLWNECRPPKSEMTPVSVQSLKAEFRYEVDPQKERTLN</sequence>
<reference evidence="2 3" key="1">
    <citation type="submission" date="2024-01" db="EMBL/GenBank/DDBJ databases">
        <title>The complete chloroplast genome sequence of Lithospermum erythrorhizon: insights into the phylogenetic relationship among Boraginaceae species and the maternal lineages of purple gromwells.</title>
        <authorList>
            <person name="Okada T."/>
            <person name="Watanabe K."/>
        </authorList>
    </citation>
    <scope>NUCLEOTIDE SEQUENCE [LARGE SCALE GENOMIC DNA]</scope>
</reference>
<evidence type="ECO:0000313" key="3">
    <source>
        <dbReference type="Proteomes" id="UP001454036"/>
    </source>
</evidence>
<name>A0AAV3NZB5_LITER</name>
<dbReference type="Proteomes" id="UP001454036">
    <property type="component" value="Unassembled WGS sequence"/>
</dbReference>
<evidence type="ECO:0000313" key="2">
    <source>
        <dbReference type="EMBL" id="GAA0144684.1"/>
    </source>
</evidence>
<evidence type="ECO:0000256" key="1">
    <source>
        <dbReference type="SAM" id="MobiDB-lite"/>
    </source>
</evidence>